<dbReference type="PROSITE" id="PS00455">
    <property type="entry name" value="AMP_BINDING"/>
    <property type="match status" value="1"/>
</dbReference>
<evidence type="ECO:0000259" key="3">
    <source>
        <dbReference type="Pfam" id="PF00501"/>
    </source>
</evidence>
<sequence length="560" mass="59320">MHAGERVPAGSTGLGPHLAALTAPDAEFALVEAVVDGVPMRLYRRGPHTLREMLLASADFGDRPFTVYRDERRSYAEHLRLVLGLAAAFRDEYGLVPGDRVAIAMRNYPEWSPVFWATQVAGLVAVPLNAWWSGPELRWAVGDSGARLVVADGERAAGLTGHLDVPLVRVRGEGAPPGREWDDLVAALDPAAPVPDVDVGPGDSSTILYTSGTTGRPKGAVHSHRNHVTNALNVLLLNRAVARAAGTTPSTAQPGTLLSYPLFHIAGLNSLYGAVLVGGKVATQYRWDVEEARALVRDEQLTAAAGVPTTMRELAEAAIADPAAMPSLTRIGMGGAPIPAELVGRIGAALGPRTFAANGYGSTETTSAICANSGRDYVAHPDSVGRPAPGADLRIVDPATLGDLPDGEIGELWFRGPNVVRGYWRNPAATAEAFVDGWYRTGDLGFVRAGWVHVVDRLKDVVIRGGENVYCAQVEDALHGVEWVVEAAVYGVAHPTLGEEVAAAVRTAPGAPRDADALRAAVIERVAGFAAPTRIAWFDGPLPRTATGKVLKRELRDRQT</sequence>
<dbReference type="EMBL" id="JAGSOV010000069">
    <property type="protein sequence ID" value="MCO1659604.1"/>
    <property type="molecule type" value="Genomic_DNA"/>
</dbReference>
<dbReference type="InterPro" id="IPR000873">
    <property type="entry name" value="AMP-dep_synth/lig_dom"/>
</dbReference>
<feature type="domain" description="AMP-dependent synthetase/ligase" evidence="3">
    <location>
        <begin position="58"/>
        <end position="424"/>
    </location>
</feature>
<gene>
    <name evidence="5" type="ORF">KDL28_31495</name>
</gene>
<comment type="caution">
    <text evidence="5">The sequence shown here is derived from an EMBL/GenBank/DDBJ whole genome shotgun (WGS) entry which is preliminary data.</text>
</comment>
<dbReference type="InterPro" id="IPR020845">
    <property type="entry name" value="AMP-binding_CS"/>
</dbReference>
<dbReference type="GO" id="GO:0016874">
    <property type="term" value="F:ligase activity"/>
    <property type="evidence" value="ECO:0007669"/>
    <property type="project" value="UniProtKB-KW"/>
</dbReference>
<dbReference type="Gene3D" id="3.30.300.30">
    <property type="match status" value="1"/>
</dbReference>
<keyword evidence="6" id="KW-1185">Reference proteome</keyword>
<dbReference type="Gene3D" id="3.40.50.12780">
    <property type="entry name" value="N-terminal domain of ligase-like"/>
    <property type="match status" value="1"/>
</dbReference>
<name>A0ABT1A9A3_9PSEU</name>
<proteinExistence type="inferred from homology"/>
<dbReference type="Proteomes" id="UP001165283">
    <property type="component" value="Unassembled WGS sequence"/>
</dbReference>
<evidence type="ECO:0000256" key="1">
    <source>
        <dbReference type="ARBA" id="ARBA00006432"/>
    </source>
</evidence>
<dbReference type="Pfam" id="PF00501">
    <property type="entry name" value="AMP-binding"/>
    <property type="match status" value="1"/>
</dbReference>
<dbReference type="InterPro" id="IPR025110">
    <property type="entry name" value="AMP-bd_C"/>
</dbReference>
<dbReference type="SUPFAM" id="SSF56801">
    <property type="entry name" value="Acetyl-CoA synthetase-like"/>
    <property type="match status" value="1"/>
</dbReference>
<dbReference type="InterPro" id="IPR042099">
    <property type="entry name" value="ANL_N_sf"/>
</dbReference>
<evidence type="ECO:0000313" key="5">
    <source>
        <dbReference type="EMBL" id="MCO1659604.1"/>
    </source>
</evidence>
<evidence type="ECO:0000259" key="4">
    <source>
        <dbReference type="Pfam" id="PF13193"/>
    </source>
</evidence>
<reference evidence="5" key="1">
    <citation type="submission" date="2021-04" db="EMBL/GenBank/DDBJ databases">
        <title>Pseudonocardia sp. nov., isolated from sandy soil of mangrove forest.</title>
        <authorList>
            <person name="Zan Z."/>
            <person name="Huang R."/>
            <person name="Liu W."/>
        </authorList>
    </citation>
    <scope>NUCLEOTIDE SEQUENCE</scope>
    <source>
        <strain evidence="5">S2-4</strain>
    </source>
</reference>
<accession>A0ABT1A9A3</accession>
<evidence type="ECO:0000256" key="2">
    <source>
        <dbReference type="ARBA" id="ARBA00022598"/>
    </source>
</evidence>
<dbReference type="PANTHER" id="PTHR43201">
    <property type="entry name" value="ACYL-COA SYNTHETASE"/>
    <property type="match status" value="1"/>
</dbReference>
<organism evidence="5 6">
    <name type="scientific">Pseudonocardia humida</name>
    <dbReference type="NCBI Taxonomy" id="2800819"/>
    <lineage>
        <taxon>Bacteria</taxon>
        <taxon>Bacillati</taxon>
        <taxon>Actinomycetota</taxon>
        <taxon>Actinomycetes</taxon>
        <taxon>Pseudonocardiales</taxon>
        <taxon>Pseudonocardiaceae</taxon>
        <taxon>Pseudonocardia</taxon>
    </lineage>
</organism>
<evidence type="ECO:0000313" key="6">
    <source>
        <dbReference type="Proteomes" id="UP001165283"/>
    </source>
</evidence>
<dbReference type="Pfam" id="PF13193">
    <property type="entry name" value="AMP-binding_C"/>
    <property type="match status" value="1"/>
</dbReference>
<comment type="similarity">
    <text evidence="1">Belongs to the ATP-dependent AMP-binding enzyme family.</text>
</comment>
<dbReference type="InterPro" id="IPR045851">
    <property type="entry name" value="AMP-bd_C_sf"/>
</dbReference>
<protein>
    <submittedName>
        <fullName evidence="5">Acyl--CoA ligase</fullName>
    </submittedName>
</protein>
<feature type="domain" description="AMP-binding enzyme C-terminal" evidence="4">
    <location>
        <begin position="473"/>
        <end position="549"/>
    </location>
</feature>
<dbReference type="PANTHER" id="PTHR43201:SF5">
    <property type="entry name" value="MEDIUM-CHAIN ACYL-COA LIGASE ACSF2, MITOCHONDRIAL"/>
    <property type="match status" value="1"/>
</dbReference>
<keyword evidence="2 5" id="KW-0436">Ligase</keyword>